<dbReference type="Gene3D" id="3.30.565.10">
    <property type="entry name" value="Histidine kinase-like ATPase, C-terminal domain"/>
    <property type="match status" value="1"/>
</dbReference>
<dbReference type="Proteomes" id="UP001204621">
    <property type="component" value="Unassembled WGS sequence"/>
</dbReference>
<dbReference type="Pfam" id="PF07730">
    <property type="entry name" value="HisKA_3"/>
    <property type="match status" value="1"/>
</dbReference>
<reference evidence="11 12" key="1">
    <citation type="submission" date="2022-08" db="EMBL/GenBank/DDBJ databases">
        <title>Reclassification of Massilia species as members of the genera Telluria, Duganella, Pseudoduganella, Mokoshia gen. nov. and Zemynaea gen. nov. using orthogonal and non-orthogonal genome-based approaches.</title>
        <authorList>
            <person name="Bowman J.P."/>
        </authorList>
    </citation>
    <scope>NUCLEOTIDE SEQUENCE [LARGE SCALE GENOMIC DNA]</scope>
    <source>
        <strain evidence="11 12">JCM 31606</strain>
    </source>
</reference>
<keyword evidence="4" id="KW-0418">Kinase</keyword>
<keyword evidence="5" id="KW-1133">Transmembrane helix</keyword>
<dbReference type="PROSITE" id="PS50839">
    <property type="entry name" value="CHASE"/>
    <property type="match status" value="1"/>
</dbReference>
<evidence type="ECO:0000313" key="11">
    <source>
        <dbReference type="EMBL" id="MCS0659261.1"/>
    </source>
</evidence>
<dbReference type="PANTHER" id="PTHR24421">
    <property type="entry name" value="NITRATE/NITRITE SENSOR PROTEIN NARX-RELATED"/>
    <property type="match status" value="1"/>
</dbReference>
<evidence type="ECO:0000256" key="6">
    <source>
        <dbReference type="ARBA" id="ARBA00023012"/>
    </source>
</evidence>
<comment type="subcellular location">
    <subcellularLocation>
        <location evidence="1">Membrane</location>
    </subcellularLocation>
</comment>
<keyword evidence="3" id="KW-0812">Transmembrane</keyword>
<dbReference type="PANTHER" id="PTHR24421:SF59">
    <property type="entry name" value="OXYGEN SENSOR HISTIDINE KINASE NREB"/>
    <property type="match status" value="1"/>
</dbReference>
<keyword evidence="2" id="KW-0808">Transferase</keyword>
<feature type="domain" description="CHASE" evidence="10">
    <location>
        <begin position="78"/>
        <end position="313"/>
    </location>
</feature>
<protein>
    <submittedName>
        <fullName evidence="11">CHASE domain-containing protein</fullName>
    </submittedName>
</protein>
<dbReference type="SMART" id="SM01079">
    <property type="entry name" value="CHASE"/>
    <property type="match status" value="1"/>
</dbReference>
<evidence type="ECO:0000256" key="3">
    <source>
        <dbReference type="ARBA" id="ARBA00022692"/>
    </source>
</evidence>
<evidence type="ECO:0000256" key="2">
    <source>
        <dbReference type="ARBA" id="ARBA00022679"/>
    </source>
</evidence>
<dbReference type="InterPro" id="IPR003594">
    <property type="entry name" value="HATPase_dom"/>
</dbReference>
<keyword evidence="6" id="KW-0902">Two-component regulatory system</keyword>
<evidence type="ECO:0000256" key="5">
    <source>
        <dbReference type="ARBA" id="ARBA00022989"/>
    </source>
</evidence>
<evidence type="ECO:0000259" key="9">
    <source>
        <dbReference type="PROSITE" id="PS50109"/>
    </source>
</evidence>
<feature type="region of interest" description="Disordered" evidence="8">
    <location>
        <begin position="593"/>
        <end position="616"/>
    </location>
</feature>
<evidence type="ECO:0000256" key="1">
    <source>
        <dbReference type="ARBA" id="ARBA00004370"/>
    </source>
</evidence>
<dbReference type="Gene3D" id="3.30.450.350">
    <property type="entry name" value="CHASE domain"/>
    <property type="match status" value="1"/>
</dbReference>
<evidence type="ECO:0000256" key="8">
    <source>
        <dbReference type="SAM" id="MobiDB-lite"/>
    </source>
</evidence>
<evidence type="ECO:0000259" key="10">
    <source>
        <dbReference type="PROSITE" id="PS50839"/>
    </source>
</evidence>
<accession>A0ABT2CZ53</accession>
<sequence length="616" mass="69423">MKLIRRPRFIINFSPGLVLGLWLALAVGVLAFFSVARMIDKENQDRFRAMAQSAQYTINARIQSYTNVVRAAESMFRADPFLTREQFHRFVTGLDAERNYPAIVTINYVQYVRDSERNAYVADMIRQEQEARDGRPAFRIVPAGRRPEYAVVTFVEPEHEWLDSIGTDLFVQPVMLKTLGHARDTGKLSASGIPVEIMRKKHLFGLAMRLPVYRPGAPLENIEQRRAAYLGSVGIAFSVGQLVHGVLDEMPLKAVRLTLFNQAESVDPAKPKSEQMIYDSGDQAGGPEKTLPRPDRFNVWLPIDFNGRKWSAHFSVPRQALRRTSDTSFPWLALLTGFTTTALLYAPYLILTASRSHAIELADAMTQELRDSEAKLIASHQKLRQLTAHTEHIKEMERKRIAREIHDDLGQNLLALRIDAQMLFARTHERHRILHARAAETLGHIDSTIQSVRQIINDLRPNVLDLGLNAAVDWQISEFRRRSSIRCELVEDAVDIVANDQCATALFRILQESLSNVRRHAMATRVRVELRMEGERVRMRIRDNGIGVKPGQHAPGKFGLIGMEERVKALGGTFIVRTPPEGGTVIDVTIPLPQDAANTGPPMPSLEEDHSPQALA</sequence>
<dbReference type="InterPro" id="IPR011712">
    <property type="entry name" value="Sig_transdc_His_kin_sub3_dim/P"/>
</dbReference>
<dbReference type="SUPFAM" id="SSF55874">
    <property type="entry name" value="ATPase domain of HSP90 chaperone/DNA topoisomerase II/histidine kinase"/>
    <property type="match status" value="1"/>
</dbReference>
<dbReference type="InterPro" id="IPR005467">
    <property type="entry name" value="His_kinase_dom"/>
</dbReference>
<organism evidence="11 12">
    <name type="scientific">Massilia terrae</name>
    <dbReference type="NCBI Taxonomy" id="1811224"/>
    <lineage>
        <taxon>Bacteria</taxon>
        <taxon>Pseudomonadati</taxon>
        <taxon>Pseudomonadota</taxon>
        <taxon>Betaproteobacteria</taxon>
        <taxon>Burkholderiales</taxon>
        <taxon>Oxalobacteraceae</taxon>
        <taxon>Telluria group</taxon>
        <taxon>Massilia</taxon>
    </lineage>
</organism>
<gene>
    <name evidence="11" type="ORF">NX778_14415</name>
</gene>
<dbReference type="Pfam" id="PF03924">
    <property type="entry name" value="CHASE"/>
    <property type="match status" value="1"/>
</dbReference>
<dbReference type="InterPro" id="IPR006189">
    <property type="entry name" value="CHASE_dom"/>
</dbReference>
<proteinExistence type="predicted"/>
<keyword evidence="12" id="KW-1185">Reference proteome</keyword>
<evidence type="ECO:0000256" key="4">
    <source>
        <dbReference type="ARBA" id="ARBA00022777"/>
    </source>
</evidence>
<feature type="compositionally biased region" description="Basic and acidic residues" evidence="8">
    <location>
        <begin position="607"/>
        <end position="616"/>
    </location>
</feature>
<comment type="caution">
    <text evidence="11">The sequence shown here is derived from an EMBL/GenBank/DDBJ whole genome shotgun (WGS) entry which is preliminary data.</text>
</comment>
<dbReference type="InterPro" id="IPR036890">
    <property type="entry name" value="HATPase_C_sf"/>
</dbReference>
<evidence type="ECO:0000313" key="12">
    <source>
        <dbReference type="Proteomes" id="UP001204621"/>
    </source>
</evidence>
<feature type="domain" description="Histidine kinase" evidence="9">
    <location>
        <begin position="404"/>
        <end position="594"/>
    </location>
</feature>
<dbReference type="InterPro" id="IPR042240">
    <property type="entry name" value="CHASE_sf"/>
</dbReference>
<dbReference type="CDD" id="cd16917">
    <property type="entry name" value="HATPase_UhpB-NarQ-NarX-like"/>
    <property type="match status" value="1"/>
</dbReference>
<evidence type="ECO:0000256" key="7">
    <source>
        <dbReference type="ARBA" id="ARBA00023136"/>
    </source>
</evidence>
<name>A0ABT2CZ53_9BURK</name>
<dbReference type="Pfam" id="PF02518">
    <property type="entry name" value="HATPase_c"/>
    <property type="match status" value="1"/>
</dbReference>
<dbReference type="SMART" id="SM00387">
    <property type="entry name" value="HATPase_c"/>
    <property type="match status" value="1"/>
</dbReference>
<dbReference type="InterPro" id="IPR050482">
    <property type="entry name" value="Sensor_HK_TwoCompSys"/>
</dbReference>
<dbReference type="RefSeq" id="WP_258812444.1">
    <property type="nucleotide sequence ID" value="NZ_JANUGU010000004.1"/>
</dbReference>
<dbReference type="EMBL" id="JANUGU010000004">
    <property type="protein sequence ID" value="MCS0659261.1"/>
    <property type="molecule type" value="Genomic_DNA"/>
</dbReference>
<dbReference type="PROSITE" id="PS50109">
    <property type="entry name" value="HIS_KIN"/>
    <property type="match status" value="1"/>
</dbReference>
<dbReference type="Gene3D" id="1.20.5.1930">
    <property type="match status" value="1"/>
</dbReference>
<keyword evidence="7" id="KW-0472">Membrane</keyword>